<comment type="caution">
    <text evidence="21">The sequence shown here is derived from an EMBL/GenBank/DDBJ whole genome shotgun (WGS) entry which is preliminary data.</text>
</comment>
<dbReference type="Proteomes" id="UP000078084">
    <property type="component" value="Unassembled WGS sequence"/>
</dbReference>
<evidence type="ECO:0000313" key="21">
    <source>
        <dbReference type="EMBL" id="KKO73264.1"/>
    </source>
</evidence>
<dbReference type="PROSITE" id="PS50253">
    <property type="entry name" value="COX3"/>
    <property type="match status" value="1"/>
</dbReference>
<evidence type="ECO:0000256" key="16">
    <source>
        <dbReference type="ARBA" id="ARBA00032717"/>
    </source>
</evidence>
<evidence type="ECO:0000256" key="17">
    <source>
        <dbReference type="RuleBase" id="RU003376"/>
    </source>
</evidence>
<dbReference type="NCBIfam" id="TIGR02842">
    <property type="entry name" value="CyoC"/>
    <property type="match status" value="1"/>
</dbReference>
<dbReference type="Proteomes" id="UP000292039">
    <property type="component" value="Unassembled WGS sequence"/>
</dbReference>
<dbReference type="RefSeq" id="WP_068367373.1">
    <property type="nucleotide sequence ID" value="NZ_CBCSEB010000010.1"/>
</dbReference>
<evidence type="ECO:0000259" key="20">
    <source>
        <dbReference type="PROSITE" id="PS50253"/>
    </source>
</evidence>
<keyword evidence="8" id="KW-0249">Electron transport</keyword>
<dbReference type="InterPro" id="IPR014206">
    <property type="entry name" value="Cyt_c_ubiqinol_oxidase_su3"/>
</dbReference>
<dbReference type="InterPro" id="IPR033946">
    <property type="entry name" value="Ubiquinol_oxase_su3_dom"/>
</dbReference>
<dbReference type="GO" id="GO:0019646">
    <property type="term" value="P:aerobic electron transport chain"/>
    <property type="evidence" value="ECO:0007669"/>
    <property type="project" value="InterPro"/>
</dbReference>
<evidence type="ECO:0000256" key="5">
    <source>
        <dbReference type="ARBA" id="ARBA00022448"/>
    </source>
</evidence>
<name>A0A171KWJ7_9BURK</name>
<evidence type="ECO:0000256" key="12">
    <source>
        <dbReference type="ARBA" id="ARBA00025694"/>
    </source>
</evidence>
<comment type="similarity">
    <text evidence="2 17">Belongs to the cytochrome c oxidase subunit 3 family.</text>
</comment>
<feature type="transmembrane region" description="Helical" evidence="19">
    <location>
        <begin position="79"/>
        <end position="97"/>
    </location>
</feature>
<evidence type="ECO:0000256" key="2">
    <source>
        <dbReference type="ARBA" id="ARBA00010581"/>
    </source>
</evidence>
<dbReference type="GO" id="GO:0009486">
    <property type="term" value="F:cytochrome bo3 ubiquinol oxidase activity"/>
    <property type="evidence" value="ECO:0007669"/>
    <property type="project" value="InterPro"/>
</dbReference>
<dbReference type="AlphaFoldDB" id="A0A171KWJ7"/>
<dbReference type="GO" id="GO:0005886">
    <property type="term" value="C:plasma membrane"/>
    <property type="evidence" value="ECO:0007669"/>
    <property type="project" value="UniProtKB-SubCell"/>
</dbReference>
<evidence type="ECO:0000313" key="22">
    <source>
        <dbReference type="EMBL" id="RZS73441.1"/>
    </source>
</evidence>
<feature type="transmembrane region" description="Helical" evidence="19">
    <location>
        <begin position="109"/>
        <end position="129"/>
    </location>
</feature>
<proteinExistence type="inferred from homology"/>
<keyword evidence="6" id="KW-1003">Cell membrane</keyword>
<dbReference type="OrthoDB" id="9810850at2"/>
<feature type="domain" description="Heme-copper oxidase subunit III family profile" evidence="20">
    <location>
        <begin position="38"/>
        <end position="214"/>
    </location>
</feature>
<evidence type="ECO:0000256" key="7">
    <source>
        <dbReference type="ARBA" id="ARBA00022692"/>
    </source>
</evidence>
<evidence type="ECO:0000313" key="23">
    <source>
        <dbReference type="Proteomes" id="UP000078084"/>
    </source>
</evidence>
<evidence type="ECO:0000256" key="3">
    <source>
        <dbReference type="ARBA" id="ARBA00011700"/>
    </source>
</evidence>
<keyword evidence="11 19" id="KW-0472">Membrane</keyword>
<dbReference type="STRING" id="206506.AAV32_03065"/>
<protein>
    <recommendedName>
        <fullName evidence="4">Cytochrome bo(3) ubiquinol oxidase subunit 3</fullName>
    </recommendedName>
    <alternativeName>
        <fullName evidence="15">Cytochrome o ubiquinol oxidase subunit 3</fullName>
    </alternativeName>
    <alternativeName>
        <fullName evidence="13">Oxidase bo(3) subunit 3</fullName>
    </alternativeName>
    <alternativeName>
        <fullName evidence="16">Ubiquinol oxidase polypeptide III</fullName>
    </alternativeName>
    <alternativeName>
        <fullName evidence="14">Ubiquinol oxidase subunit 3</fullName>
    </alternativeName>
</protein>
<dbReference type="Pfam" id="PF00510">
    <property type="entry name" value="COX3"/>
    <property type="match status" value="1"/>
</dbReference>
<sequence>MSTHTLNPSTGAHAKPHTGHGHSHDHHGHEAHGDNTVFGLWIYLMSDVVLFGSLFATYVVLMNAYAGGPTGQEIFNLKFVLGETFVLLFSSITFGYASLAIHRGDKSNALRWLCVTFVLGALFIAMEIYEFQHLASIGAGPSRSAFLGAFYGLVGTHGLHVTAGLIWLAVLIHQTSMDGLTPRNQTRLACLGLFWHFLDLVWICVFTVVYLTGAL</sequence>
<dbReference type="PANTHER" id="PTHR11403">
    <property type="entry name" value="CYTOCHROME C OXIDASE SUBUNIT III"/>
    <property type="match status" value="1"/>
</dbReference>
<evidence type="ECO:0000256" key="14">
    <source>
        <dbReference type="ARBA" id="ARBA00031884"/>
    </source>
</evidence>
<dbReference type="CDD" id="cd02863">
    <property type="entry name" value="Ubiquinol_oxidase_III"/>
    <property type="match status" value="1"/>
</dbReference>
<evidence type="ECO:0000256" key="9">
    <source>
        <dbReference type="ARBA" id="ARBA00022989"/>
    </source>
</evidence>
<dbReference type="InterPro" id="IPR013833">
    <property type="entry name" value="Cyt_c_oxidase_su3_a-hlx"/>
</dbReference>
<dbReference type="EMBL" id="LBNE01000001">
    <property type="protein sequence ID" value="KKO73264.1"/>
    <property type="molecule type" value="Genomic_DNA"/>
</dbReference>
<keyword evidence="7 17" id="KW-0812">Transmembrane</keyword>
<evidence type="ECO:0000256" key="1">
    <source>
        <dbReference type="ARBA" id="ARBA00004651"/>
    </source>
</evidence>
<dbReference type="Gene3D" id="1.20.120.80">
    <property type="entry name" value="Cytochrome c oxidase, subunit III, four-helix bundle"/>
    <property type="match status" value="1"/>
</dbReference>
<dbReference type="GeneID" id="99727864"/>
<feature type="transmembrane region" description="Helical" evidence="19">
    <location>
        <begin position="149"/>
        <end position="172"/>
    </location>
</feature>
<comment type="function">
    <text evidence="12">Cytochrome bo(3) ubiquinol terminal oxidase is the component of the aerobic respiratory chain of E.coli that predominates when cells are grown at high aeration. Has proton pump activity across the membrane in addition to electron transfer, pumping 2 protons/electron.</text>
</comment>
<feature type="transmembrane region" description="Helical" evidence="19">
    <location>
        <begin position="48"/>
        <end position="67"/>
    </location>
</feature>
<dbReference type="PATRIC" id="fig|206506.3.peg.673"/>
<accession>A0A171KWJ7</accession>
<dbReference type="InterPro" id="IPR024791">
    <property type="entry name" value="Cyt_c/ubiquinol_Oxase_su3"/>
</dbReference>
<evidence type="ECO:0000256" key="4">
    <source>
        <dbReference type="ARBA" id="ARBA00014687"/>
    </source>
</evidence>
<evidence type="ECO:0000256" key="10">
    <source>
        <dbReference type="ARBA" id="ARBA00023002"/>
    </source>
</evidence>
<evidence type="ECO:0000256" key="19">
    <source>
        <dbReference type="SAM" id="Phobius"/>
    </source>
</evidence>
<comment type="subunit">
    <text evidence="3">Heterooctamer of two A chains, two B chains, two C chains and two D chains.</text>
</comment>
<dbReference type="SUPFAM" id="SSF81452">
    <property type="entry name" value="Cytochrome c oxidase subunit III-like"/>
    <property type="match status" value="1"/>
</dbReference>
<feature type="transmembrane region" description="Helical" evidence="19">
    <location>
        <begin position="193"/>
        <end position="213"/>
    </location>
</feature>
<dbReference type="EMBL" id="SGWZ01000001">
    <property type="protein sequence ID" value="RZS73441.1"/>
    <property type="molecule type" value="Genomic_DNA"/>
</dbReference>
<feature type="compositionally biased region" description="Polar residues" evidence="18">
    <location>
        <begin position="1"/>
        <end position="10"/>
    </location>
</feature>
<keyword evidence="23" id="KW-1185">Reference proteome</keyword>
<dbReference type="PANTHER" id="PTHR11403:SF2">
    <property type="entry name" value="CYTOCHROME BO(3) UBIQUINOL OXIDASE SUBUNIT 3"/>
    <property type="match status" value="1"/>
</dbReference>
<evidence type="ECO:0000256" key="6">
    <source>
        <dbReference type="ARBA" id="ARBA00022475"/>
    </source>
</evidence>
<comment type="subcellular location">
    <subcellularLocation>
        <location evidence="1 17">Cell membrane</location>
        <topology evidence="1 17">Multi-pass membrane protein</topology>
    </subcellularLocation>
</comment>
<evidence type="ECO:0000256" key="11">
    <source>
        <dbReference type="ARBA" id="ARBA00023136"/>
    </source>
</evidence>
<reference evidence="22 24" key="2">
    <citation type="submission" date="2019-02" db="EMBL/GenBank/DDBJ databases">
        <title>Genomic Encyclopedia of Type Strains, Phase IV (KMG-IV): sequencing the most valuable type-strain genomes for metagenomic binning, comparative biology and taxonomic classification.</title>
        <authorList>
            <person name="Goeker M."/>
        </authorList>
    </citation>
    <scope>NUCLEOTIDE SEQUENCE [LARGE SCALE GENOMIC DNA]</scope>
    <source>
        <strain evidence="22 24">DSM 16618</strain>
    </source>
</reference>
<evidence type="ECO:0000313" key="24">
    <source>
        <dbReference type="Proteomes" id="UP000292039"/>
    </source>
</evidence>
<evidence type="ECO:0000256" key="18">
    <source>
        <dbReference type="SAM" id="MobiDB-lite"/>
    </source>
</evidence>
<dbReference type="InterPro" id="IPR000298">
    <property type="entry name" value="Cyt_c_oxidase-like_su3"/>
</dbReference>
<reference evidence="21 23" key="1">
    <citation type="submission" date="2015-04" db="EMBL/GenBank/DDBJ databases">
        <title>Genome sequence of Kerstersia gyiorum CG1.</title>
        <authorList>
            <person name="Greninger A.L."/>
            <person name="Kozyreva V."/>
            <person name="Chaturvedi V."/>
        </authorList>
    </citation>
    <scope>NUCLEOTIDE SEQUENCE [LARGE SCALE GENOMIC DNA]</scope>
    <source>
        <strain evidence="21 23">CG1</strain>
    </source>
</reference>
<evidence type="ECO:0000256" key="8">
    <source>
        <dbReference type="ARBA" id="ARBA00022982"/>
    </source>
</evidence>
<keyword evidence="5" id="KW-0813">Transport</keyword>
<feature type="region of interest" description="Disordered" evidence="18">
    <location>
        <begin position="1"/>
        <end position="29"/>
    </location>
</feature>
<evidence type="ECO:0000256" key="15">
    <source>
        <dbReference type="ARBA" id="ARBA00032189"/>
    </source>
</evidence>
<organism evidence="21 23">
    <name type="scientific">Kerstersia gyiorum</name>
    <dbReference type="NCBI Taxonomy" id="206506"/>
    <lineage>
        <taxon>Bacteria</taxon>
        <taxon>Pseudomonadati</taxon>
        <taxon>Pseudomonadota</taxon>
        <taxon>Betaproteobacteria</taxon>
        <taxon>Burkholderiales</taxon>
        <taxon>Alcaligenaceae</taxon>
        <taxon>Kerstersia</taxon>
    </lineage>
</organism>
<dbReference type="InterPro" id="IPR035973">
    <property type="entry name" value="Cyt_c_oxidase_su3-like_sf"/>
</dbReference>
<keyword evidence="10" id="KW-0560">Oxidoreductase</keyword>
<feature type="compositionally biased region" description="Basic residues" evidence="18">
    <location>
        <begin position="14"/>
        <end position="26"/>
    </location>
</feature>
<dbReference type="GO" id="GO:0004129">
    <property type="term" value="F:cytochrome-c oxidase activity"/>
    <property type="evidence" value="ECO:0007669"/>
    <property type="project" value="InterPro"/>
</dbReference>
<keyword evidence="9 19" id="KW-1133">Transmembrane helix</keyword>
<gene>
    <name evidence="21" type="ORF">AAV32_03065</name>
    <name evidence="22" type="ORF">EV679_0633</name>
</gene>
<evidence type="ECO:0000256" key="13">
    <source>
        <dbReference type="ARBA" id="ARBA00030072"/>
    </source>
</evidence>
<dbReference type="FunFam" id="1.20.120.80:FF:000001">
    <property type="entry name" value="Cytochrome (Ubi)quinol oxidase subunit III"/>
    <property type="match status" value="1"/>
</dbReference>